<proteinExistence type="predicted"/>
<keyword evidence="4" id="KW-1185">Reference proteome</keyword>
<evidence type="ECO:0000256" key="1">
    <source>
        <dbReference type="ARBA" id="ARBA00022500"/>
    </source>
</evidence>
<keyword evidence="1" id="KW-0145">Chemotaxis</keyword>
<reference evidence="3" key="1">
    <citation type="submission" date="2022-08" db="EMBL/GenBank/DDBJ databases">
        <title>Alicyclobacillus dauci DSM2870, complete genome.</title>
        <authorList>
            <person name="Wang Q."/>
            <person name="Cai R."/>
            <person name="Wang Z."/>
        </authorList>
    </citation>
    <scope>NUCLEOTIDE SEQUENCE</scope>
    <source>
        <strain evidence="3">DSM 28700</strain>
    </source>
</reference>
<name>A0ABY6Z8X4_9BACL</name>
<evidence type="ECO:0000313" key="4">
    <source>
        <dbReference type="Proteomes" id="UP001164803"/>
    </source>
</evidence>
<dbReference type="EMBL" id="CP104064">
    <property type="protein sequence ID" value="WAH39287.1"/>
    <property type="molecule type" value="Genomic_DNA"/>
</dbReference>
<evidence type="ECO:0000259" key="2">
    <source>
        <dbReference type="Pfam" id="PF04509"/>
    </source>
</evidence>
<accession>A0ABY6Z8X4</accession>
<dbReference type="Gene3D" id="3.40.1550.10">
    <property type="entry name" value="CheC-like"/>
    <property type="match status" value="1"/>
</dbReference>
<dbReference type="Proteomes" id="UP001164803">
    <property type="component" value="Chromosome"/>
</dbReference>
<dbReference type="InterPro" id="IPR028976">
    <property type="entry name" value="CheC-like_sf"/>
</dbReference>
<dbReference type="SUPFAM" id="SSF103039">
    <property type="entry name" value="CheC-like"/>
    <property type="match status" value="1"/>
</dbReference>
<dbReference type="InterPro" id="IPR007597">
    <property type="entry name" value="CheC"/>
</dbReference>
<gene>
    <name evidence="3" type="ORF">NZD86_19645</name>
</gene>
<protein>
    <submittedName>
        <fullName evidence="3">Chemotaxis protein CheC</fullName>
    </submittedName>
</protein>
<organism evidence="3 4">
    <name type="scientific">Alicyclobacillus dauci</name>
    <dbReference type="NCBI Taxonomy" id="1475485"/>
    <lineage>
        <taxon>Bacteria</taxon>
        <taxon>Bacillati</taxon>
        <taxon>Bacillota</taxon>
        <taxon>Bacilli</taxon>
        <taxon>Bacillales</taxon>
        <taxon>Alicyclobacillaceae</taxon>
        <taxon>Alicyclobacillus</taxon>
    </lineage>
</organism>
<dbReference type="Pfam" id="PF04509">
    <property type="entry name" value="CheC"/>
    <property type="match status" value="1"/>
</dbReference>
<sequence length="66" mass="6847">MGELANMMAGSICTAVSNKGFSLDITPPTVMVGQTKLSGFQQACCVPISITDAGVLRVIVMIEDAN</sequence>
<feature type="domain" description="CheC-like protein" evidence="2">
    <location>
        <begin position="2"/>
        <end position="31"/>
    </location>
</feature>
<evidence type="ECO:0000313" key="3">
    <source>
        <dbReference type="EMBL" id="WAH39287.1"/>
    </source>
</evidence>